<dbReference type="SMART" id="SM00184">
    <property type="entry name" value="RING"/>
    <property type="match status" value="1"/>
</dbReference>
<comment type="subcellular location">
    <subcellularLocation>
        <location evidence="1">Membrane</location>
        <topology evidence="1">Single-pass membrane protein</topology>
    </subcellularLocation>
</comment>
<proteinExistence type="inferred from homology"/>
<evidence type="ECO:0000256" key="6">
    <source>
        <dbReference type="ARBA" id="ARBA00022771"/>
    </source>
</evidence>
<dbReference type="PROSITE" id="PS50089">
    <property type="entry name" value="ZF_RING_2"/>
    <property type="match status" value="1"/>
</dbReference>
<dbReference type="AlphaFoldDB" id="A0A9K3NEF3"/>
<evidence type="ECO:0000259" key="13">
    <source>
        <dbReference type="PROSITE" id="PS50089"/>
    </source>
</evidence>
<comment type="similarity">
    <text evidence="11">Belongs to the RING-type zinc finger family. ATL subfamily.</text>
</comment>
<dbReference type="Proteomes" id="UP000215914">
    <property type="component" value="Unassembled WGS sequence"/>
</dbReference>
<evidence type="ECO:0000256" key="4">
    <source>
        <dbReference type="ARBA" id="ARBA00022692"/>
    </source>
</evidence>
<evidence type="ECO:0000256" key="2">
    <source>
        <dbReference type="ARBA" id="ARBA00004906"/>
    </source>
</evidence>
<keyword evidence="8" id="KW-0862">Zinc</keyword>
<feature type="domain" description="RING-type" evidence="13">
    <location>
        <begin position="87"/>
        <end position="129"/>
    </location>
</feature>
<accession>A0A9K3NEF3</accession>
<sequence>MLEIVTSVVLLLVGIAVLVIIHVCVAGRPFGMTQESTGRTTVAQRSTMSEDDIKKLPCYDYKLNREDEEDDDCGGGGGCDEVRKVECAVCLEVFKVGDRCRLLPNCRHSFHAKCIDSWLIKNAACPICRSRVDLGRSRGAECKFPGDVCLELT</sequence>
<evidence type="ECO:0000256" key="11">
    <source>
        <dbReference type="ARBA" id="ARBA00024209"/>
    </source>
</evidence>
<keyword evidence="9" id="KW-1133">Transmembrane helix</keyword>
<dbReference type="PANTHER" id="PTHR45768">
    <property type="entry name" value="E3 UBIQUITIN-PROTEIN LIGASE RNF13-LIKE"/>
    <property type="match status" value="1"/>
</dbReference>
<evidence type="ECO:0000256" key="5">
    <source>
        <dbReference type="ARBA" id="ARBA00022723"/>
    </source>
</evidence>
<dbReference type="OrthoDB" id="8062037at2759"/>
<dbReference type="SUPFAM" id="SSF57850">
    <property type="entry name" value="RING/U-box"/>
    <property type="match status" value="1"/>
</dbReference>
<comment type="pathway">
    <text evidence="2">Protein modification; protein ubiquitination.</text>
</comment>
<reference evidence="14" key="2">
    <citation type="submission" date="2020-06" db="EMBL/GenBank/DDBJ databases">
        <title>Helianthus annuus Genome sequencing and assembly Release 2.</title>
        <authorList>
            <person name="Gouzy J."/>
            <person name="Langlade N."/>
            <person name="Munos S."/>
        </authorList>
    </citation>
    <scope>NUCLEOTIDE SEQUENCE</scope>
    <source>
        <tissue evidence="14">Leaves</tissue>
    </source>
</reference>
<evidence type="ECO:0000313" key="15">
    <source>
        <dbReference type="Proteomes" id="UP000215914"/>
    </source>
</evidence>
<dbReference type="Pfam" id="PF13639">
    <property type="entry name" value="zf-RING_2"/>
    <property type="match status" value="1"/>
</dbReference>
<dbReference type="GO" id="GO:0008270">
    <property type="term" value="F:zinc ion binding"/>
    <property type="evidence" value="ECO:0007669"/>
    <property type="project" value="UniProtKB-KW"/>
</dbReference>
<dbReference type="InterPro" id="IPR013083">
    <property type="entry name" value="Znf_RING/FYVE/PHD"/>
</dbReference>
<keyword evidence="7" id="KW-0833">Ubl conjugation pathway</keyword>
<evidence type="ECO:0000313" key="14">
    <source>
        <dbReference type="EMBL" id="KAF5796745.1"/>
    </source>
</evidence>
<reference evidence="14" key="1">
    <citation type="journal article" date="2017" name="Nature">
        <title>The sunflower genome provides insights into oil metabolism, flowering and Asterid evolution.</title>
        <authorList>
            <person name="Badouin H."/>
            <person name="Gouzy J."/>
            <person name="Grassa C.J."/>
            <person name="Murat F."/>
            <person name="Staton S.E."/>
            <person name="Cottret L."/>
            <person name="Lelandais-Briere C."/>
            <person name="Owens G.L."/>
            <person name="Carrere S."/>
            <person name="Mayjonade B."/>
            <person name="Legrand L."/>
            <person name="Gill N."/>
            <person name="Kane N.C."/>
            <person name="Bowers J.E."/>
            <person name="Hubner S."/>
            <person name="Bellec A."/>
            <person name="Berard A."/>
            <person name="Berges H."/>
            <person name="Blanchet N."/>
            <person name="Boniface M.C."/>
            <person name="Brunel D."/>
            <person name="Catrice O."/>
            <person name="Chaidir N."/>
            <person name="Claudel C."/>
            <person name="Donnadieu C."/>
            <person name="Faraut T."/>
            <person name="Fievet G."/>
            <person name="Helmstetter N."/>
            <person name="King M."/>
            <person name="Knapp S.J."/>
            <person name="Lai Z."/>
            <person name="Le Paslier M.C."/>
            <person name="Lippi Y."/>
            <person name="Lorenzon L."/>
            <person name="Mandel J.R."/>
            <person name="Marage G."/>
            <person name="Marchand G."/>
            <person name="Marquand E."/>
            <person name="Bret-Mestries E."/>
            <person name="Morien E."/>
            <person name="Nambeesan S."/>
            <person name="Nguyen T."/>
            <person name="Pegot-Espagnet P."/>
            <person name="Pouilly N."/>
            <person name="Raftis F."/>
            <person name="Sallet E."/>
            <person name="Schiex T."/>
            <person name="Thomas J."/>
            <person name="Vandecasteele C."/>
            <person name="Vares D."/>
            <person name="Vear F."/>
            <person name="Vautrin S."/>
            <person name="Crespi M."/>
            <person name="Mangin B."/>
            <person name="Burke J.M."/>
            <person name="Salse J."/>
            <person name="Munos S."/>
            <person name="Vincourt P."/>
            <person name="Rieseberg L.H."/>
            <person name="Langlade N.B."/>
        </authorList>
    </citation>
    <scope>NUCLEOTIDE SEQUENCE</scope>
    <source>
        <tissue evidence="14">Leaves</tissue>
    </source>
</reference>
<dbReference type="Gene3D" id="3.30.40.10">
    <property type="entry name" value="Zinc/RING finger domain, C3HC4 (zinc finger)"/>
    <property type="match status" value="1"/>
</dbReference>
<dbReference type="GO" id="GO:0016020">
    <property type="term" value="C:membrane"/>
    <property type="evidence" value="ECO:0007669"/>
    <property type="project" value="UniProtKB-SubCell"/>
</dbReference>
<evidence type="ECO:0000256" key="12">
    <source>
        <dbReference type="PROSITE-ProRule" id="PRU00175"/>
    </source>
</evidence>
<name>A0A9K3NEF3_HELAN</name>
<protein>
    <submittedName>
        <fullName evidence="14">Transcription factor C2H2 family</fullName>
    </submittedName>
</protein>
<keyword evidence="15" id="KW-1185">Reference proteome</keyword>
<evidence type="ECO:0000256" key="8">
    <source>
        <dbReference type="ARBA" id="ARBA00022833"/>
    </source>
</evidence>
<evidence type="ECO:0000256" key="7">
    <source>
        <dbReference type="ARBA" id="ARBA00022786"/>
    </source>
</evidence>
<dbReference type="EMBL" id="MNCJ02000323">
    <property type="protein sequence ID" value="KAF5796745.1"/>
    <property type="molecule type" value="Genomic_DNA"/>
</dbReference>
<keyword evidence="6 12" id="KW-0863">Zinc-finger</keyword>
<evidence type="ECO:0000256" key="3">
    <source>
        <dbReference type="ARBA" id="ARBA00022679"/>
    </source>
</evidence>
<keyword evidence="4" id="KW-0812">Transmembrane</keyword>
<organism evidence="14 15">
    <name type="scientific">Helianthus annuus</name>
    <name type="common">Common sunflower</name>
    <dbReference type="NCBI Taxonomy" id="4232"/>
    <lineage>
        <taxon>Eukaryota</taxon>
        <taxon>Viridiplantae</taxon>
        <taxon>Streptophyta</taxon>
        <taxon>Embryophyta</taxon>
        <taxon>Tracheophyta</taxon>
        <taxon>Spermatophyta</taxon>
        <taxon>Magnoliopsida</taxon>
        <taxon>eudicotyledons</taxon>
        <taxon>Gunneridae</taxon>
        <taxon>Pentapetalae</taxon>
        <taxon>asterids</taxon>
        <taxon>campanulids</taxon>
        <taxon>Asterales</taxon>
        <taxon>Asteraceae</taxon>
        <taxon>Asteroideae</taxon>
        <taxon>Heliantheae alliance</taxon>
        <taxon>Heliantheae</taxon>
        <taxon>Helianthus</taxon>
    </lineage>
</organism>
<dbReference type="GO" id="GO:0016740">
    <property type="term" value="F:transferase activity"/>
    <property type="evidence" value="ECO:0007669"/>
    <property type="project" value="UniProtKB-KW"/>
</dbReference>
<keyword evidence="5" id="KW-0479">Metal-binding</keyword>
<dbReference type="PANTHER" id="PTHR45768:SF61">
    <property type="entry name" value="RING-H2 FINGER PROTEIN ATL18"/>
    <property type="match status" value="1"/>
</dbReference>
<evidence type="ECO:0000256" key="10">
    <source>
        <dbReference type="ARBA" id="ARBA00023136"/>
    </source>
</evidence>
<comment type="caution">
    <text evidence="14">The sequence shown here is derived from an EMBL/GenBank/DDBJ whole genome shotgun (WGS) entry which is preliminary data.</text>
</comment>
<evidence type="ECO:0000256" key="1">
    <source>
        <dbReference type="ARBA" id="ARBA00004167"/>
    </source>
</evidence>
<evidence type="ECO:0000256" key="9">
    <source>
        <dbReference type="ARBA" id="ARBA00022989"/>
    </source>
</evidence>
<gene>
    <name evidence="14" type="ORF">HanXRQr2_Chr08g0355391</name>
</gene>
<keyword evidence="10" id="KW-0472">Membrane</keyword>
<dbReference type="InterPro" id="IPR001841">
    <property type="entry name" value="Znf_RING"/>
</dbReference>
<dbReference type="Gramene" id="mRNA:HanXRQr2_Chr08g0355391">
    <property type="protein sequence ID" value="CDS:HanXRQr2_Chr08g0355391.1"/>
    <property type="gene ID" value="HanXRQr2_Chr08g0355391"/>
</dbReference>
<keyword evidence="3" id="KW-0808">Transferase</keyword>